<dbReference type="OrthoDB" id="4222900at2759"/>
<dbReference type="Proteomes" id="UP000214365">
    <property type="component" value="Unassembled WGS sequence"/>
</dbReference>
<name>A0A225AR01_TALAT</name>
<dbReference type="AlphaFoldDB" id="A0A225AR01"/>
<dbReference type="STRING" id="1441469.A0A225AR01"/>
<protein>
    <submittedName>
        <fullName evidence="1">Uncharacterized protein</fullName>
    </submittedName>
</protein>
<evidence type="ECO:0000313" key="2">
    <source>
        <dbReference type="Proteomes" id="UP000214365"/>
    </source>
</evidence>
<reference evidence="1 2" key="1">
    <citation type="submission" date="2015-06" db="EMBL/GenBank/DDBJ databases">
        <title>Talaromyces atroroseus IBT 11181 draft genome.</title>
        <authorList>
            <person name="Rasmussen K.B."/>
            <person name="Rasmussen S."/>
            <person name="Petersen B."/>
            <person name="Sicheritz-Ponten T."/>
            <person name="Mortensen U.H."/>
            <person name="Thrane U."/>
        </authorList>
    </citation>
    <scope>NUCLEOTIDE SEQUENCE [LARGE SCALE GENOMIC DNA]</scope>
    <source>
        <strain evidence="1 2">IBT 11181</strain>
    </source>
</reference>
<evidence type="ECO:0000313" key="1">
    <source>
        <dbReference type="EMBL" id="OKL58029.1"/>
    </source>
</evidence>
<comment type="caution">
    <text evidence="1">The sequence shown here is derived from an EMBL/GenBank/DDBJ whole genome shotgun (WGS) entry which is preliminary data.</text>
</comment>
<gene>
    <name evidence="1" type="ORF">UA08_06455</name>
</gene>
<accession>A0A225AR01</accession>
<proteinExistence type="predicted"/>
<sequence length="573" mass="66237">MATAMDIDEDLREEILADQRSDTDCESLTSDLEIQIPDWEDYVDPYPNFSWLEMIHGEVRFQRDRRSQETRIADCKAYLIRRDRIADTFWDDMEEPEQELADLAFELFDRFGCLQPKFKEHPIKRGSGIWKDELNYGDILLIEDIRLAHAILELTVKKSRGFFAVTSPEMTVSEVDHEEKSHNDSDDGKSEKLLLNNALQFWRRLGFRRIGSSRWLGYTPDRNHPSHQIDPEQDFDLPSFKPSSFTLEMNSLAMALPTIDDTECLRRLKDIFVDIHLDDITWEARNDNGDTLLHLVSCSSKIECTRWLMFSNPKLCHALNADGSTPLDAMEESMNKNRRIDQYMAKRTDISDRFSGYDQATIFCFALLKGLTPERLSEAEISRLKFGCTCGSCLGGFLSPRLHDRLIFTAEITFDSIYTDGVSLDGPAWCEENKDVFRYLPEHIIQSFAVNKDMIIGFSMIWKHIVSCLRKNMLPTEANILLLVRNANVWPNHSRNFLQNGGTVSSVATMLFRKTMELEEFYDITYEDVDHGVPHNLPSCENDRELGLVSGMCGYERVSRIQLVTMMGKRIRY</sequence>
<dbReference type="EMBL" id="LFMY01000010">
    <property type="protein sequence ID" value="OKL58029.1"/>
    <property type="molecule type" value="Genomic_DNA"/>
</dbReference>
<dbReference type="GeneID" id="31006210"/>
<dbReference type="RefSeq" id="XP_020118150.1">
    <property type="nucleotide sequence ID" value="XM_020269231.1"/>
</dbReference>
<organism evidence="1 2">
    <name type="scientific">Talaromyces atroroseus</name>
    <dbReference type="NCBI Taxonomy" id="1441469"/>
    <lineage>
        <taxon>Eukaryota</taxon>
        <taxon>Fungi</taxon>
        <taxon>Dikarya</taxon>
        <taxon>Ascomycota</taxon>
        <taxon>Pezizomycotina</taxon>
        <taxon>Eurotiomycetes</taxon>
        <taxon>Eurotiomycetidae</taxon>
        <taxon>Eurotiales</taxon>
        <taxon>Trichocomaceae</taxon>
        <taxon>Talaromyces</taxon>
        <taxon>Talaromyces sect. Trachyspermi</taxon>
    </lineage>
</organism>
<keyword evidence="2" id="KW-1185">Reference proteome</keyword>